<reference evidence="5 6" key="1">
    <citation type="submission" date="2024-03" db="EMBL/GenBank/DDBJ databases">
        <title>Adaptation during the transition from Ophiocordyceps entomopathogen to insect associate is accompanied by gene loss and intensified selection.</title>
        <authorList>
            <person name="Ward C.M."/>
            <person name="Onetto C.A."/>
            <person name="Borneman A.R."/>
        </authorList>
    </citation>
    <scope>NUCLEOTIDE SEQUENCE [LARGE SCALE GENOMIC DNA]</scope>
    <source>
        <strain evidence="5">AWRI1</strain>
        <tissue evidence="5">Single Adult Female</tissue>
    </source>
</reference>
<evidence type="ECO:0000256" key="3">
    <source>
        <dbReference type="ARBA" id="ARBA00022679"/>
    </source>
</evidence>
<keyword evidence="4" id="KW-0949">S-adenosyl-L-methionine</keyword>
<evidence type="ECO:0000313" key="6">
    <source>
        <dbReference type="Proteomes" id="UP001367676"/>
    </source>
</evidence>
<evidence type="ECO:0000256" key="2">
    <source>
        <dbReference type="ARBA" id="ARBA00022603"/>
    </source>
</evidence>
<dbReference type="InterPro" id="IPR029063">
    <property type="entry name" value="SAM-dependent_MTases_sf"/>
</dbReference>
<accession>A0AAN9TA77</accession>
<evidence type="ECO:0000313" key="5">
    <source>
        <dbReference type="EMBL" id="KAK7578101.1"/>
    </source>
</evidence>
<dbReference type="EMBL" id="JBBCAQ010000035">
    <property type="protein sequence ID" value="KAK7578101.1"/>
    <property type="molecule type" value="Genomic_DNA"/>
</dbReference>
<keyword evidence="3" id="KW-0808">Transferase</keyword>
<dbReference type="HAMAP" id="MF_01007">
    <property type="entry name" value="16SrRNA_methyltr_H"/>
    <property type="match status" value="1"/>
</dbReference>
<dbReference type="Pfam" id="PF01795">
    <property type="entry name" value="Methyltransf_5"/>
    <property type="match status" value="1"/>
</dbReference>
<dbReference type="GO" id="GO:0070475">
    <property type="term" value="P:rRNA base methylation"/>
    <property type="evidence" value="ECO:0007669"/>
    <property type="project" value="TreeGrafter"/>
</dbReference>
<dbReference type="Gene3D" id="3.40.50.150">
    <property type="entry name" value="Vaccinia Virus protein VP39"/>
    <property type="match status" value="1"/>
</dbReference>
<gene>
    <name evidence="5" type="ORF">V9T40_010306</name>
</gene>
<dbReference type="Gene3D" id="1.10.150.170">
    <property type="entry name" value="Putative methyltransferase TM0872, insert domain"/>
    <property type="match status" value="1"/>
</dbReference>
<dbReference type="InterPro" id="IPR002903">
    <property type="entry name" value="RsmH"/>
</dbReference>
<comment type="caution">
    <text evidence="5">The sequence shown here is derived from an EMBL/GenBank/DDBJ whole genome shotgun (WGS) entry which is preliminary data.</text>
</comment>
<dbReference type="Pfam" id="PF20180">
    <property type="entry name" value="UQCC2_CBP6"/>
    <property type="match status" value="1"/>
</dbReference>
<evidence type="ECO:0000256" key="1">
    <source>
        <dbReference type="ARBA" id="ARBA00010396"/>
    </source>
</evidence>
<dbReference type="SUPFAM" id="SSF53335">
    <property type="entry name" value="S-adenosyl-L-methionine-dependent methyltransferases"/>
    <property type="match status" value="1"/>
</dbReference>
<dbReference type="NCBIfam" id="TIGR00006">
    <property type="entry name" value="16S rRNA (cytosine(1402)-N(4))-methyltransferase RsmH"/>
    <property type="match status" value="1"/>
</dbReference>
<dbReference type="SUPFAM" id="SSF81799">
    <property type="entry name" value="Putative methyltransferase TM0872, insert domain"/>
    <property type="match status" value="1"/>
</dbReference>
<dbReference type="PANTHER" id="PTHR11265:SF0">
    <property type="entry name" value="12S RRNA N4-METHYLCYTIDINE METHYLTRANSFERASE"/>
    <property type="match status" value="1"/>
</dbReference>
<keyword evidence="2" id="KW-0489">Methyltransferase</keyword>
<name>A0AAN9TA77_9HEMI</name>
<protein>
    <submittedName>
        <fullName evidence="5">Uncharacterized protein</fullName>
    </submittedName>
</protein>
<proteinExistence type="inferred from homology"/>
<keyword evidence="6" id="KW-1185">Reference proteome</keyword>
<dbReference type="Proteomes" id="UP001367676">
    <property type="component" value="Unassembled WGS sequence"/>
</dbReference>
<dbReference type="AlphaFoldDB" id="A0AAN9TA77"/>
<dbReference type="GO" id="GO:0071424">
    <property type="term" value="F:rRNA (cytosine-N4-)-methyltransferase activity"/>
    <property type="evidence" value="ECO:0007669"/>
    <property type="project" value="TreeGrafter"/>
</dbReference>
<dbReference type="InterPro" id="IPR023397">
    <property type="entry name" value="SAM-dep_MeTrfase_MraW_recog"/>
</dbReference>
<evidence type="ECO:0000256" key="4">
    <source>
        <dbReference type="ARBA" id="ARBA00022691"/>
    </source>
</evidence>
<comment type="similarity">
    <text evidence="1">Belongs to the methyltransferase superfamily. RsmH family.</text>
</comment>
<dbReference type="PANTHER" id="PTHR11265">
    <property type="entry name" value="S-ADENOSYL-METHYLTRANSFERASE MRAW"/>
    <property type="match status" value="1"/>
</dbReference>
<organism evidence="5 6">
    <name type="scientific">Parthenolecanium corni</name>
    <dbReference type="NCBI Taxonomy" id="536013"/>
    <lineage>
        <taxon>Eukaryota</taxon>
        <taxon>Metazoa</taxon>
        <taxon>Ecdysozoa</taxon>
        <taxon>Arthropoda</taxon>
        <taxon>Hexapoda</taxon>
        <taxon>Insecta</taxon>
        <taxon>Pterygota</taxon>
        <taxon>Neoptera</taxon>
        <taxon>Paraneoptera</taxon>
        <taxon>Hemiptera</taxon>
        <taxon>Sternorrhyncha</taxon>
        <taxon>Coccoidea</taxon>
        <taxon>Coccidae</taxon>
        <taxon>Parthenolecanium</taxon>
    </lineage>
</organism>
<sequence length="462" mass="52397">MSSLYRRYIRLLERWPIDETKTGRDLGEHLRDQVKKQFRRGELIQGDRLKCEKNCASLDRLADDYYLKQYPRSKDFTSCGLGPESCKIILHNDNLAEMPMGFFEKWIHRYQRWKEKLIFSNDPVAFSQTSSKTPPHRPVLVSQVLEYLQPEKCRVLIDMTFGAGGHTRKLLEKSESVKVLCLDCDPVAQGYAEALQSEYPDRVVPLRGRFSHLPDLLKAHGYGQNSVDGILFDFGCSSMQFDAAERGFALSKDGPLDMRMDSGAGGGFTAADVLAHAAEEDLHRIFKTYGQEKQSKKIARAIAQTRFSFGPLTRTYELRDLVATTLNEHMRLDKLGRYSHPSTKVFQALRLFVNNELNEINHALLLARSYLKIGGVLVAISFHSLEDTIVKAHITGNSDFNRGELPLKFYDCGAIFDPRSLGQLQKHCWKAINKHVITPGVVELDSNPRCRSAKLRGAIKVS</sequence>